<dbReference type="OrthoDB" id="5413794at2759"/>
<gene>
    <name evidence="2" type="ORF">JX265_007492</name>
</gene>
<sequence>MFVKIKFVFIVASAIAVQALATPSSTSEADAARHLLKRESPSTLQVFNGKKPDGDRVEKDNPVAGDVLTDDLDCGTISVTINKANDAQCNFQLPNNLVAGTTYTGSPAAGFFGLSVAGGCSGRLVEIARNCDSCTTLGENFNGLDCVGKAGGIKNDVNLCISGTTNLVAC</sequence>
<dbReference type="Proteomes" id="UP000829685">
    <property type="component" value="Unassembled WGS sequence"/>
</dbReference>
<dbReference type="EMBL" id="JAFIMR010000019">
    <property type="protein sequence ID" value="KAI1866916.1"/>
    <property type="molecule type" value="Genomic_DNA"/>
</dbReference>
<evidence type="ECO:0000256" key="1">
    <source>
        <dbReference type="SAM" id="SignalP"/>
    </source>
</evidence>
<keyword evidence="1" id="KW-0732">Signal</keyword>
<comment type="caution">
    <text evidence="2">The sequence shown here is derived from an EMBL/GenBank/DDBJ whole genome shotgun (WGS) entry which is preliminary data.</text>
</comment>
<proteinExistence type="predicted"/>
<accession>A0A9P9WJK7</accession>
<organism evidence="2 3">
    <name type="scientific">Neoarthrinium moseri</name>
    <dbReference type="NCBI Taxonomy" id="1658444"/>
    <lineage>
        <taxon>Eukaryota</taxon>
        <taxon>Fungi</taxon>
        <taxon>Dikarya</taxon>
        <taxon>Ascomycota</taxon>
        <taxon>Pezizomycotina</taxon>
        <taxon>Sordariomycetes</taxon>
        <taxon>Xylariomycetidae</taxon>
        <taxon>Amphisphaeriales</taxon>
        <taxon>Apiosporaceae</taxon>
        <taxon>Neoarthrinium</taxon>
    </lineage>
</organism>
<feature type="chain" id="PRO_5040233038" evidence="1">
    <location>
        <begin position="22"/>
        <end position="170"/>
    </location>
</feature>
<evidence type="ECO:0000313" key="3">
    <source>
        <dbReference type="Proteomes" id="UP000829685"/>
    </source>
</evidence>
<keyword evidence="3" id="KW-1185">Reference proteome</keyword>
<feature type="signal peptide" evidence="1">
    <location>
        <begin position="1"/>
        <end position="21"/>
    </location>
</feature>
<reference evidence="2" key="1">
    <citation type="submission" date="2021-03" db="EMBL/GenBank/DDBJ databases">
        <title>Revisited historic fungal species revealed as producer of novel bioactive compounds through whole genome sequencing and comparative genomics.</title>
        <authorList>
            <person name="Vignolle G.A."/>
            <person name="Hochenegger N."/>
            <person name="Mach R.L."/>
            <person name="Mach-Aigner A.R."/>
            <person name="Javad Rahimi M."/>
            <person name="Salim K.A."/>
            <person name="Chan C.M."/>
            <person name="Lim L.B.L."/>
            <person name="Cai F."/>
            <person name="Druzhinina I.S."/>
            <person name="U'Ren J.M."/>
            <person name="Derntl C."/>
        </authorList>
    </citation>
    <scope>NUCLEOTIDE SEQUENCE</scope>
    <source>
        <strain evidence="2">TUCIM 5799</strain>
    </source>
</reference>
<name>A0A9P9WJK7_9PEZI</name>
<evidence type="ECO:0000313" key="2">
    <source>
        <dbReference type="EMBL" id="KAI1866916.1"/>
    </source>
</evidence>
<dbReference type="AlphaFoldDB" id="A0A9P9WJK7"/>
<protein>
    <submittedName>
        <fullName evidence="2">Uncharacterized protein</fullName>
    </submittedName>
</protein>